<organism evidence="3 4">
    <name type="scientific">Gracilariopsis chorda</name>
    <dbReference type="NCBI Taxonomy" id="448386"/>
    <lineage>
        <taxon>Eukaryota</taxon>
        <taxon>Rhodophyta</taxon>
        <taxon>Florideophyceae</taxon>
        <taxon>Rhodymeniophycidae</taxon>
        <taxon>Gracilariales</taxon>
        <taxon>Gracilariaceae</taxon>
        <taxon>Gracilariopsis</taxon>
    </lineage>
</organism>
<accession>A0A2V3IGW6</accession>
<protein>
    <submittedName>
        <fullName evidence="3">Uncharacterized protein</fullName>
    </submittedName>
</protein>
<gene>
    <name evidence="3" type="ORF">BWQ96_09023</name>
</gene>
<comment type="caution">
    <text evidence="3">The sequence shown here is derived from an EMBL/GenBank/DDBJ whole genome shotgun (WGS) entry which is preliminary data.</text>
</comment>
<name>A0A2V3IGW6_9FLOR</name>
<evidence type="ECO:0000313" key="4">
    <source>
        <dbReference type="Proteomes" id="UP000247409"/>
    </source>
</evidence>
<evidence type="ECO:0000313" key="3">
    <source>
        <dbReference type="EMBL" id="PXF41263.1"/>
    </source>
</evidence>
<feature type="compositionally biased region" description="Polar residues" evidence="2">
    <location>
        <begin position="45"/>
        <end position="60"/>
    </location>
</feature>
<keyword evidence="1" id="KW-0175">Coiled coil</keyword>
<dbReference type="AlphaFoldDB" id="A0A2V3IGW6"/>
<feature type="coiled-coil region" evidence="1">
    <location>
        <begin position="303"/>
        <end position="337"/>
    </location>
</feature>
<proteinExistence type="predicted"/>
<dbReference type="Proteomes" id="UP000247409">
    <property type="component" value="Unassembled WGS sequence"/>
</dbReference>
<reference evidence="3 4" key="1">
    <citation type="journal article" date="2018" name="Mol. Biol. Evol.">
        <title>Analysis of the draft genome of the red seaweed Gracilariopsis chorda provides insights into genome size evolution in Rhodophyta.</title>
        <authorList>
            <person name="Lee J."/>
            <person name="Yang E.C."/>
            <person name="Graf L."/>
            <person name="Yang J.H."/>
            <person name="Qiu H."/>
            <person name="Zel Zion U."/>
            <person name="Chan C.X."/>
            <person name="Stephens T.G."/>
            <person name="Weber A.P.M."/>
            <person name="Boo G.H."/>
            <person name="Boo S.M."/>
            <person name="Kim K.M."/>
            <person name="Shin Y."/>
            <person name="Jung M."/>
            <person name="Lee S.J."/>
            <person name="Yim H.S."/>
            <person name="Lee J.H."/>
            <person name="Bhattacharya D."/>
            <person name="Yoon H.S."/>
        </authorList>
    </citation>
    <scope>NUCLEOTIDE SEQUENCE [LARGE SCALE GENOMIC DNA]</scope>
    <source>
        <strain evidence="3 4">SKKU-2015</strain>
        <tissue evidence="3">Whole body</tissue>
    </source>
</reference>
<sequence>MQSPPSQPPSPSNSPARLPRATTFRQSRPASTGPTGLRRGATFVNRPQSHNASLNKSHTPPQVPRLRRGTTFRGTPPKKAPPEDGKPQLRRASQRFASAVNPAQPVRAPIVSSPPPRLPRAGTFSYSSAQQNNVHAVVAAEEGRIRRMSSSEKAVLEKRCCGMCSSCGTGLKAMPPWAPERLKLLSQEERETVLRELHHKEEMGRLEAELRRKRLADRNAVSERIQNRLAKRVSVSDQASLSSDSNTDVAKRISIEEQDLESVDLGADEMYTQSTTTVSMSESEDSDDTLTLPVSMKRERSTLEDECQECDDVEGRVKDLEEQLDVLREVVNMCSENEQASSRRDSHSEKKGKSWMGKIASAYYGSSTAAAERNRLKGEVEALRKATDFLFQKLQVNGS</sequence>
<feature type="compositionally biased region" description="Pro residues" evidence="2">
    <location>
        <begin position="1"/>
        <end position="12"/>
    </location>
</feature>
<feature type="compositionally biased region" description="Polar residues" evidence="2">
    <location>
        <begin position="23"/>
        <end position="34"/>
    </location>
</feature>
<dbReference type="OrthoDB" id="10432411at2759"/>
<evidence type="ECO:0000256" key="2">
    <source>
        <dbReference type="SAM" id="MobiDB-lite"/>
    </source>
</evidence>
<feature type="region of interest" description="Disordered" evidence="2">
    <location>
        <begin position="1"/>
        <end position="117"/>
    </location>
</feature>
<evidence type="ECO:0000256" key="1">
    <source>
        <dbReference type="SAM" id="Coils"/>
    </source>
</evidence>
<keyword evidence="4" id="KW-1185">Reference proteome</keyword>
<dbReference type="EMBL" id="NBIV01000225">
    <property type="protein sequence ID" value="PXF41263.1"/>
    <property type="molecule type" value="Genomic_DNA"/>
</dbReference>